<reference evidence="3" key="1">
    <citation type="submission" date="2020-02" db="EMBL/GenBank/DDBJ databases">
        <title>Genome Announcements.</title>
        <authorList>
            <person name="Abdulabbas H.T."/>
            <person name="Bunyan I.A."/>
            <person name="Abdul-Lateef L.A."/>
        </authorList>
    </citation>
    <scope>NUCLEOTIDE SEQUENCE</scope>
    <source>
        <strain evidence="3">NAG1</strain>
    </source>
</reference>
<dbReference type="InterPro" id="IPR040511">
    <property type="entry name" value="AGS_C"/>
</dbReference>
<dbReference type="Gene3D" id="3.30.460.10">
    <property type="entry name" value="Beta Polymerase, domain 2"/>
    <property type="match status" value="1"/>
</dbReference>
<proteinExistence type="predicted"/>
<organism evidence="3">
    <name type="scientific">Vibrio cholerae</name>
    <dbReference type="NCBI Taxonomy" id="666"/>
    <lineage>
        <taxon>Bacteria</taxon>
        <taxon>Pseudomonadati</taxon>
        <taxon>Pseudomonadota</taxon>
        <taxon>Gammaproteobacteria</taxon>
        <taxon>Vibrionales</taxon>
        <taxon>Vibrionaceae</taxon>
        <taxon>Vibrio</taxon>
    </lineage>
</organism>
<comment type="caution">
    <text evidence="3">The sequence shown here is derived from an EMBL/GenBank/DDBJ whole genome shotgun (WGS) entry which is preliminary data.</text>
</comment>
<keyword evidence="3" id="KW-0808">Transferase</keyword>
<evidence type="ECO:0000259" key="2">
    <source>
        <dbReference type="Pfam" id="PF18134"/>
    </source>
</evidence>
<feature type="domain" description="Adenylyl/Guanylyl and SMODS C-terminal sensor" evidence="2">
    <location>
        <begin position="304"/>
        <end position="432"/>
    </location>
</feature>
<dbReference type="CDD" id="cd05400">
    <property type="entry name" value="NT_2-5OAS_ClassI-CCAase"/>
    <property type="match status" value="1"/>
</dbReference>
<dbReference type="GO" id="GO:0051607">
    <property type="term" value="P:defense response to virus"/>
    <property type="evidence" value="ECO:0007669"/>
    <property type="project" value="UniProtKB-KW"/>
</dbReference>
<dbReference type="RefSeq" id="WP_103181246.1">
    <property type="nucleotide sequence ID" value="NZ_JAAGVX010000017.1"/>
</dbReference>
<dbReference type="GO" id="GO:0016779">
    <property type="term" value="F:nucleotidyltransferase activity"/>
    <property type="evidence" value="ECO:0007669"/>
    <property type="project" value="InterPro"/>
</dbReference>
<dbReference type="InterPro" id="IPR043519">
    <property type="entry name" value="NT_sf"/>
</dbReference>
<protein>
    <submittedName>
        <fullName evidence="3">Nucleotidyltransferase</fullName>
    </submittedName>
</protein>
<keyword evidence="1" id="KW-0051">Antiviral defense</keyword>
<dbReference type="InterPro" id="IPR006116">
    <property type="entry name" value="NT_2-5OAS_ClassI-CCAase"/>
</dbReference>
<dbReference type="AlphaFoldDB" id="A0A6B3LLC1"/>
<sequence length="432" mass="49705">MSVADIFKDFLNNLKVDNAEQVSLRYGEITKSLNQKFRDSESTTANTLQVGSYGRYTGIKGISDLDMLYIMPKSKWDTYKNGKQSQLLTDVKDAIKARYPKTDVRVDRLVVTVTYQNFHVEVQPVFEETDDDGESYFQYPDTYNGGSWKVTKPRQEMKAVKDLNDQKNKNLRLLCKMVRAWRNKHGVAMGGLLIDTLAFNFLKSTSEYDDKGYIYFDWLSRDFFKYLSELPVQDHYKAPGSNQNVKVKKKFQKKAKEAYELCLNAIKAEGSSNQNDKWKKVYGRPFPSAKAVEESVEKASASWRNTEEFIEDQYPVDIRYNISLDCDVSQNGFRENSLGFMLMKKIPLLANKKLLFRVTECDVPGVFTLKWKVLNRGTVAQRKDQIRGQIVNDDGYKTKNESTTFQGEHFVECYAIQDGIVVARASIDVPIQ</sequence>
<accession>A0A6B3LLC1</accession>
<name>A0A6B3LLC1_VIBCL</name>
<dbReference type="EMBL" id="JAAGVX010000017">
    <property type="protein sequence ID" value="NEM95855.1"/>
    <property type="molecule type" value="Genomic_DNA"/>
</dbReference>
<evidence type="ECO:0000313" key="3">
    <source>
        <dbReference type="EMBL" id="NEM95855.1"/>
    </source>
</evidence>
<gene>
    <name evidence="3" type="ORF">G3T61_16835</name>
</gene>
<dbReference type="Pfam" id="PF18144">
    <property type="entry name" value="SMODS"/>
    <property type="match status" value="1"/>
</dbReference>
<dbReference type="SUPFAM" id="SSF81301">
    <property type="entry name" value="Nucleotidyltransferase"/>
    <property type="match status" value="1"/>
</dbReference>
<evidence type="ECO:0000256" key="1">
    <source>
        <dbReference type="ARBA" id="ARBA00023118"/>
    </source>
</evidence>
<dbReference type="Pfam" id="PF18134">
    <property type="entry name" value="AGS_C"/>
    <property type="match status" value="1"/>
</dbReference>